<evidence type="ECO:0000313" key="1">
    <source>
        <dbReference type="EMBL" id="KAL1404709.1"/>
    </source>
</evidence>
<comment type="caution">
    <text evidence="1">The sequence shown here is derived from an EMBL/GenBank/DDBJ whole genome shotgun (WGS) entry which is preliminary data.</text>
</comment>
<evidence type="ECO:0000313" key="2">
    <source>
        <dbReference type="Proteomes" id="UP001562425"/>
    </source>
</evidence>
<proteinExistence type="predicted"/>
<protein>
    <submittedName>
        <fullName evidence="1">Uncharacterized protein</fullName>
    </submittedName>
</protein>
<keyword evidence="2" id="KW-1185">Reference proteome</keyword>
<reference evidence="1 2" key="1">
    <citation type="submission" date="2024-05" db="EMBL/GenBank/DDBJ databases">
        <title>Culex pipiens pipiens assembly and annotation.</title>
        <authorList>
            <person name="Alout H."/>
            <person name="Durand T."/>
        </authorList>
    </citation>
    <scope>NUCLEOTIDE SEQUENCE [LARGE SCALE GENOMIC DNA]</scope>
    <source>
        <strain evidence="1">HA-2024</strain>
        <tissue evidence="1">Whole body</tissue>
    </source>
</reference>
<accession>A0ABD1DY72</accession>
<gene>
    <name evidence="1" type="ORF">pipiens_005251</name>
</gene>
<dbReference type="Proteomes" id="UP001562425">
    <property type="component" value="Unassembled WGS sequence"/>
</dbReference>
<dbReference type="AlphaFoldDB" id="A0ABD1DY72"/>
<name>A0ABD1DY72_CULPP</name>
<sequence>MVLDGMIERLAVNNYNALGRVSQLGGQHRLQPAQAPVVPETVVVASNSGGESCLSFLVKNSATCRTRPTRSKTKIYLYNLKC</sequence>
<organism evidence="1 2">
    <name type="scientific">Culex pipiens pipiens</name>
    <name type="common">Northern house mosquito</name>
    <dbReference type="NCBI Taxonomy" id="38569"/>
    <lineage>
        <taxon>Eukaryota</taxon>
        <taxon>Metazoa</taxon>
        <taxon>Ecdysozoa</taxon>
        <taxon>Arthropoda</taxon>
        <taxon>Hexapoda</taxon>
        <taxon>Insecta</taxon>
        <taxon>Pterygota</taxon>
        <taxon>Neoptera</taxon>
        <taxon>Endopterygota</taxon>
        <taxon>Diptera</taxon>
        <taxon>Nematocera</taxon>
        <taxon>Culicoidea</taxon>
        <taxon>Culicidae</taxon>
        <taxon>Culicinae</taxon>
        <taxon>Culicini</taxon>
        <taxon>Culex</taxon>
        <taxon>Culex</taxon>
    </lineage>
</organism>
<dbReference type="EMBL" id="JBEHCU010000104">
    <property type="protein sequence ID" value="KAL1404709.1"/>
    <property type="molecule type" value="Genomic_DNA"/>
</dbReference>